<dbReference type="EC" id="2.3.1.48" evidence="2"/>
<sequence>MNMPRRSGGDGGGGGEEEVEEDVKSSSGSLPPRLQSSTPKGALSLCAPSSSSSPTSSSSSSCSSFSPTSFSSSSFSSSSSSSLPSLEALQVVHFVAVQEDQDILVDPPPPSQTFSPLFSHHFFKENECIVGYDELSIIIYFAPDTFDAYVKIEGSVSKKAKDPSAIHAELKRNLFESIPYPGGFSSSIDDFLTTVRQHRKLFKPPGRVVSEKHLIREHRGSRKIDKMKKEEEKEDEKKKEETHGKPAPTNLKKEKKMSIATIPLLQLRECLFSDLPSDDPFFLLHRRIEWFFHWFIESASPIHIDCQWRVFLPYVVFKKDTLRSIKAHASSQKDSKKSDRHDNDHIIHPGLLRKTREVCEEKSREFFLSELERRKRKKEDIERDGRGNEVKGEPMKEGKGERDHDDSSFLKRLKDDKDGKETDDKYSVLPVFAVYRHQHDSAQQRSSLHDPQHHSETFFSSENKREKRDGRRAGDKEDEKPLAQAEEEKEQEHNNGRTTRGDEEKPFEVSAEEEEEGKGVNDENLDPSLSKNEECQNNTHHSPSRSTAVLPSSKVSGGSPSVKKEKSLRRKRKTDNDDEEGREPPLELAYHLAGVCTVYTFYALTGFRRRISQFMIFPHMQRQGR</sequence>
<dbReference type="GO" id="GO:0005634">
    <property type="term" value="C:nucleus"/>
    <property type="evidence" value="ECO:0007669"/>
    <property type="project" value="InterPro"/>
</dbReference>
<dbReference type="VEuPathDB" id="ToxoDB:CSUI_009875"/>
<keyword evidence="4" id="KW-0012">Acyltransferase</keyword>
<dbReference type="PANTHER" id="PTHR12046">
    <property type="entry name" value="HISTONE ACETYLTRANSFERASE TYPE B CATALYTIC SUBUNIT"/>
    <property type="match status" value="1"/>
</dbReference>
<dbReference type="InterPro" id="IPR017380">
    <property type="entry name" value="Hist_AcTrfase_B-typ_cat-su"/>
</dbReference>
<proteinExistence type="inferred from homology"/>
<dbReference type="GO" id="GO:0031509">
    <property type="term" value="P:subtelomeric heterochromatin formation"/>
    <property type="evidence" value="ECO:0007669"/>
    <property type="project" value="InterPro"/>
</dbReference>
<evidence type="ECO:0000256" key="3">
    <source>
        <dbReference type="ARBA" id="ARBA00022679"/>
    </source>
</evidence>
<dbReference type="SUPFAM" id="SSF55729">
    <property type="entry name" value="Acyl-CoA N-acyltransferases (Nat)"/>
    <property type="match status" value="2"/>
</dbReference>
<feature type="compositionally biased region" description="Low complexity" evidence="6">
    <location>
        <begin position="42"/>
        <end position="67"/>
    </location>
</feature>
<dbReference type="GeneID" id="94433195"/>
<feature type="region of interest" description="Disordered" evidence="6">
    <location>
        <begin position="377"/>
        <end position="583"/>
    </location>
</feature>
<feature type="region of interest" description="Disordered" evidence="6">
    <location>
        <begin position="1"/>
        <end position="67"/>
    </location>
</feature>
<comment type="catalytic activity">
    <reaction evidence="5">
        <text>L-lysyl-[protein] + acetyl-CoA = N(6)-acetyl-L-lysyl-[protein] + CoA + H(+)</text>
        <dbReference type="Rhea" id="RHEA:45948"/>
        <dbReference type="Rhea" id="RHEA-COMP:9752"/>
        <dbReference type="Rhea" id="RHEA-COMP:10731"/>
        <dbReference type="ChEBI" id="CHEBI:15378"/>
        <dbReference type="ChEBI" id="CHEBI:29969"/>
        <dbReference type="ChEBI" id="CHEBI:57287"/>
        <dbReference type="ChEBI" id="CHEBI:57288"/>
        <dbReference type="ChEBI" id="CHEBI:61930"/>
        <dbReference type="EC" id="2.3.1.48"/>
    </reaction>
</comment>
<dbReference type="AlphaFoldDB" id="A0A2C6JET4"/>
<feature type="compositionally biased region" description="Basic and acidic residues" evidence="6">
    <location>
        <begin position="331"/>
        <end position="347"/>
    </location>
</feature>
<keyword evidence="7" id="KW-0812">Transmembrane</keyword>
<keyword evidence="7" id="KW-1133">Transmembrane helix</keyword>
<evidence type="ECO:0000256" key="5">
    <source>
        <dbReference type="ARBA" id="ARBA00048017"/>
    </source>
</evidence>
<feature type="region of interest" description="Disordered" evidence="6">
    <location>
        <begin position="220"/>
        <end position="253"/>
    </location>
</feature>
<feature type="transmembrane region" description="Helical" evidence="7">
    <location>
        <begin position="588"/>
        <end position="607"/>
    </location>
</feature>
<evidence type="ECO:0000313" key="9">
    <source>
        <dbReference type="EMBL" id="PHJ16311.1"/>
    </source>
</evidence>
<name>A0A2C6JET4_9APIC</name>
<dbReference type="InterPro" id="IPR019467">
    <property type="entry name" value="Hat1_N"/>
</dbReference>
<feature type="compositionally biased region" description="Basic and acidic residues" evidence="6">
    <location>
        <begin position="220"/>
        <end position="244"/>
    </location>
</feature>
<dbReference type="Proteomes" id="UP000221165">
    <property type="component" value="Unassembled WGS sequence"/>
</dbReference>
<keyword evidence="10" id="KW-1185">Reference proteome</keyword>
<comment type="caution">
    <text evidence="9">The sequence shown here is derived from an EMBL/GenBank/DDBJ whole genome shotgun (WGS) entry which is preliminary data.</text>
</comment>
<comment type="similarity">
    <text evidence="1">Belongs to the HAT1 family.</text>
</comment>
<evidence type="ECO:0000313" key="10">
    <source>
        <dbReference type="Proteomes" id="UP000221165"/>
    </source>
</evidence>
<accession>A0A2C6JET4</accession>
<keyword evidence="7" id="KW-0472">Membrane</keyword>
<keyword evidence="3 9" id="KW-0808">Transferase</keyword>
<dbReference type="InterPro" id="IPR037113">
    <property type="entry name" value="Hat1_N_sf"/>
</dbReference>
<feature type="compositionally biased region" description="Basic and acidic residues" evidence="6">
    <location>
        <begin position="490"/>
        <end position="507"/>
    </location>
</feature>
<feature type="region of interest" description="Disordered" evidence="6">
    <location>
        <begin position="328"/>
        <end position="347"/>
    </location>
</feature>
<gene>
    <name evidence="9" type="ORF">CSUI_009875</name>
</gene>
<dbReference type="GO" id="GO:0000781">
    <property type="term" value="C:chromosome, telomeric region"/>
    <property type="evidence" value="ECO:0007669"/>
    <property type="project" value="GOC"/>
</dbReference>
<protein>
    <recommendedName>
        <fullName evidence="2">histone acetyltransferase</fullName>
        <ecNumber evidence="2">2.3.1.48</ecNumber>
    </recommendedName>
</protein>
<dbReference type="Pfam" id="PF10394">
    <property type="entry name" value="Hat1_N"/>
    <property type="match status" value="1"/>
</dbReference>
<reference evidence="9 10" key="1">
    <citation type="journal article" date="2017" name="Int. J. Parasitol.">
        <title>The genome of the protozoan parasite Cystoisospora suis and a reverse vaccinology approach to identify vaccine candidates.</title>
        <authorList>
            <person name="Palmieri N."/>
            <person name="Shrestha A."/>
            <person name="Ruttkowski B."/>
            <person name="Beck T."/>
            <person name="Vogl C."/>
            <person name="Tomley F."/>
            <person name="Blake D.P."/>
            <person name="Joachim A."/>
        </authorList>
    </citation>
    <scope>NUCLEOTIDE SEQUENCE [LARGE SCALE GENOMIC DNA]</scope>
    <source>
        <strain evidence="9 10">Wien I</strain>
    </source>
</reference>
<organism evidence="9 10">
    <name type="scientific">Cystoisospora suis</name>
    <dbReference type="NCBI Taxonomy" id="483139"/>
    <lineage>
        <taxon>Eukaryota</taxon>
        <taxon>Sar</taxon>
        <taxon>Alveolata</taxon>
        <taxon>Apicomplexa</taxon>
        <taxon>Conoidasida</taxon>
        <taxon>Coccidia</taxon>
        <taxon>Eucoccidiorida</taxon>
        <taxon>Eimeriorina</taxon>
        <taxon>Sarcocystidae</taxon>
        <taxon>Cystoisospora</taxon>
    </lineage>
</organism>
<feature type="domain" description="Histone acetyl transferase HAT1 N-terminal" evidence="8">
    <location>
        <begin position="86"/>
        <end position="297"/>
    </location>
</feature>
<dbReference type="RefSeq" id="XP_067918040.1">
    <property type="nucleotide sequence ID" value="XM_068069984.1"/>
</dbReference>
<evidence type="ECO:0000256" key="2">
    <source>
        <dbReference type="ARBA" id="ARBA00013184"/>
    </source>
</evidence>
<feature type="compositionally biased region" description="Polar residues" evidence="6">
    <location>
        <begin position="527"/>
        <end position="550"/>
    </location>
</feature>
<evidence type="ECO:0000256" key="4">
    <source>
        <dbReference type="ARBA" id="ARBA00023315"/>
    </source>
</evidence>
<dbReference type="EMBL" id="MIGC01006229">
    <property type="protein sequence ID" value="PHJ16311.1"/>
    <property type="molecule type" value="Genomic_DNA"/>
</dbReference>
<dbReference type="InterPro" id="IPR016181">
    <property type="entry name" value="Acyl_CoA_acyltransferase"/>
</dbReference>
<feature type="compositionally biased region" description="Basic and acidic residues" evidence="6">
    <location>
        <begin position="437"/>
        <end position="481"/>
    </location>
</feature>
<evidence type="ECO:0000256" key="1">
    <source>
        <dbReference type="ARBA" id="ARBA00010543"/>
    </source>
</evidence>
<dbReference type="OrthoDB" id="10253098at2759"/>
<evidence type="ECO:0000256" key="6">
    <source>
        <dbReference type="SAM" id="MobiDB-lite"/>
    </source>
</evidence>
<evidence type="ECO:0000259" key="8">
    <source>
        <dbReference type="Pfam" id="PF10394"/>
    </source>
</evidence>
<feature type="compositionally biased region" description="Basic and acidic residues" evidence="6">
    <location>
        <begin position="377"/>
        <end position="426"/>
    </location>
</feature>
<feature type="compositionally biased region" description="Low complexity" evidence="6">
    <location>
        <begin position="551"/>
        <end position="561"/>
    </location>
</feature>
<evidence type="ECO:0000256" key="7">
    <source>
        <dbReference type="SAM" id="Phobius"/>
    </source>
</evidence>
<dbReference type="Gene3D" id="3.90.360.10">
    <property type="entry name" value="Histone acetyl transferase 1 (HAT1), N-terminal domain"/>
    <property type="match status" value="1"/>
</dbReference>
<dbReference type="Gene3D" id="3.40.630.30">
    <property type="match status" value="1"/>
</dbReference>
<dbReference type="GO" id="GO:0004402">
    <property type="term" value="F:histone acetyltransferase activity"/>
    <property type="evidence" value="ECO:0007669"/>
    <property type="project" value="InterPro"/>
</dbReference>